<dbReference type="AlphaFoldDB" id="A0A897NBS7"/>
<dbReference type="RefSeq" id="WP_229110043.1">
    <property type="nucleotide sequence ID" value="NZ_CP064788.1"/>
</dbReference>
<keyword evidence="2" id="KW-1133">Transmembrane helix</keyword>
<feature type="transmembrane region" description="Helical" evidence="2">
    <location>
        <begin position="74"/>
        <end position="100"/>
    </location>
</feature>
<feature type="transmembrane region" description="Helical" evidence="2">
    <location>
        <begin position="120"/>
        <end position="138"/>
    </location>
</feature>
<accession>A0A897NBS7</accession>
<reference evidence="3 4" key="1">
    <citation type="submission" date="2020-11" db="EMBL/GenBank/DDBJ databases">
        <title>Carbohydrate-dependent, anaerobic sulfur respiration: A novel catabolism in halophilic archaea.</title>
        <authorList>
            <person name="Sorokin D.Y."/>
            <person name="Messina E."/>
            <person name="Smedile F."/>
            <person name="La Cono V."/>
            <person name="Hallsworth J.E."/>
            <person name="Yakimov M.M."/>
        </authorList>
    </citation>
    <scope>NUCLEOTIDE SEQUENCE [LARGE SCALE GENOMIC DNA]</scope>
    <source>
        <strain evidence="3 4">HSR12-2</strain>
    </source>
</reference>
<dbReference type="Proteomes" id="UP000662973">
    <property type="component" value="Chromosome"/>
</dbReference>
<keyword evidence="4" id="KW-1185">Reference proteome</keyword>
<evidence type="ECO:0000313" key="3">
    <source>
        <dbReference type="EMBL" id="QSG09874.1"/>
    </source>
</evidence>
<keyword evidence="2" id="KW-0812">Transmembrane</keyword>
<feature type="transmembrane region" description="Helical" evidence="2">
    <location>
        <begin position="7"/>
        <end position="29"/>
    </location>
</feature>
<keyword evidence="2" id="KW-0472">Membrane</keyword>
<dbReference type="GeneID" id="68853095"/>
<dbReference type="EMBL" id="CP064788">
    <property type="protein sequence ID" value="QSG09874.1"/>
    <property type="molecule type" value="Genomic_DNA"/>
</dbReference>
<evidence type="ECO:0000313" key="4">
    <source>
        <dbReference type="Proteomes" id="UP000662973"/>
    </source>
</evidence>
<proteinExistence type="predicted"/>
<feature type="region of interest" description="Disordered" evidence="1">
    <location>
        <begin position="144"/>
        <end position="164"/>
    </location>
</feature>
<dbReference type="KEGG" id="hds:HSR122_2498"/>
<evidence type="ECO:0000256" key="1">
    <source>
        <dbReference type="SAM" id="MobiDB-lite"/>
    </source>
</evidence>
<evidence type="ECO:0000256" key="2">
    <source>
        <dbReference type="SAM" id="Phobius"/>
    </source>
</evidence>
<feature type="transmembrane region" description="Helical" evidence="2">
    <location>
        <begin position="44"/>
        <end position="62"/>
    </location>
</feature>
<gene>
    <name evidence="3" type="ORF">HSR122_2498</name>
</gene>
<name>A0A897NBS7_9EURY</name>
<protein>
    <submittedName>
        <fullName evidence="3">Putative membrane protein</fullName>
    </submittedName>
</protein>
<sequence>MRRDELYVAILGIAVGLAGVGALGGAFGLEIGESIPFVTLTGTYVLWRSIVLLSAGGFYLAAARGGLAARPNQALVVMASAMLWIVAGTDLLGTLLGAIAGGSGVWIAPPGDVAAAFEPPYRPSLLAVPFTAIALRYLDGESADRRTANGQDDEPHAGGDRDQP</sequence>
<organism evidence="3 4">
    <name type="scientific">Halapricum desulfuricans</name>
    <dbReference type="NCBI Taxonomy" id="2841257"/>
    <lineage>
        <taxon>Archaea</taxon>
        <taxon>Methanobacteriati</taxon>
        <taxon>Methanobacteriota</taxon>
        <taxon>Stenosarchaea group</taxon>
        <taxon>Halobacteria</taxon>
        <taxon>Halobacteriales</taxon>
        <taxon>Haloarculaceae</taxon>
        <taxon>Halapricum</taxon>
    </lineage>
</organism>